<reference key="2">
    <citation type="submission" date="2011-04" db="EMBL/GenBank/DDBJ databases">
        <title>Complete sequence of chromosome of Haliscomenobacter hydrossis DSM 1100.</title>
        <authorList>
            <consortium name="US DOE Joint Genome Institute (JGI-PGF)"/>
            <person name="Lucas S."/>
            <person name="Han J."/>
            <person name="Lapidus A."/>
            <person name="Bruce D."/>
            <person name="Goodwin L."/>
            <person name="Pitluck S."/>
            <person name="Peters L."/>
            <person name="Kyrpides N."/>
            <person name="Mavromatis K."/>
            <person name="Ivanova N."/>
            <person name="Ovchinnikova G."/>
            <person name="Pagani I."/>
            <person name="Daligault H."/>
            <person name="Detter J.C."/>
            <person name="Han C."/>
            <person name="Land M."/>
            <person name="Hauser L."/>
            <person name="Markowitz V."/>
            <person name="Cheng J.-F."/>
            <person name="Hugenholtz P."/>
            <person name="Woyke T."/>
            <person name="Wu D."/>
            <person name="Verbarg S."/>
            <person name="Frueling A."/>
            <person name="Brambilla E."/>
            <person name="Klenk H.-P."/>
            <person name="Eisen J.A."/>
        </authorList>
    </citation>
    <scope>NUCLEOTIDE SEQUENCE</scope>
    <source>
        <strain>DSM 1100</strain>
    </source>
</reference>
<evidence type="ECO:0000313" key="1">
    <source>
        <dbReference type="EMBL" id="AEE51478.1"/>
    </source>
</evidence>
<gene>
    <name evidence="1" type="ordered locus">Halhy_3626</name>
</gene>
<name>F4KYT6_HALH1</name>
<keyword evidence="2" id="KW-1185">Reference proteome</keyword>
<accession>F4KYT6</accession>
<dbReference type="STRING" id="760192.Halhy_3626"/>
<dbReference type="Proteomes" id="UP000008461">
    <property type="component" value="Chromosome"/>
</dbReference>
<dbReference type="AlphaFoldDB" id="F4KYT6"/>
<proteinExistence type="predicted"/>
<protein>
    <submittedName>
        <fullName evidence="1">Uncharacterized protein</fullName>
    </submittedName>
</protein>
<organism evidence="1 2">
    <name type="scientific">Haliscomenobacter hydrossis (strain ATCC 27775 / DSM 1100 / LMG 10767 / O)</name>
    <dbReference type="NCBI Taxonomy" id="760192"/>
    <lineage>
        <taxon>Bacteria</taxon>
        <taxon>Pseudomonadati</taxon>
        <taxon>Bacteroidota</taxon>
        <taxon>Saprospiria</taxon>
        <taxon>Saprospirales</taxon>
        <taxon>Haliscomenobacteraceae</taxon>
        <taxon>Haliscomenobacter</taxon>
    </lineage>
</organism>
<sequence length="91" mass="10079">MIVPYAVDVFVQFFIELGFDEEWLRDFSGHNATAGRGRTCASGSIVFLVVSEAWSSKVGKDQLVQTLYINNIFPIPFKGSPVDIRVKPSAP</sequence>
<dbReference type="KEGG" id="hhy:Halhy_3626"/>
<dbReference type="EMBL" id="CP002691">
    <property type="protein sequence ID" value="AEE51478.1"/>
    <property type="molecule type" value="Genomic_DNA"/>
</dbReference>
<dbReference type="HOGENOM" id="CLU_2422854_0_0_10"/>
<evidence type="ECO:0000313" key="2">
    <source>
        <dbReference type="Proteomes" id="UP000008461"/>
    </source>
</evidence>
<reference evidence="1 2" key="1">
    <citation type="journal article" date="2011" name="Stand. Genomic Sci.">
        <title>Complete genome sequence of Haliscomenobacter hydrossis type strain (O).</title>
        <authorList>
            <consortium name="US DOE Joint Genome Institute (JGI-PGF)"/>
            <person name="Daligault H."/>
            <person name="Lapidus A."/>
            <person name="Zeytun A."/>
            <person name="Nolan M."/>
            <person name="Lucas S."/>
            <person name="Del Rio T.G."/>
            <person name="Tice H."/>
            <person name="Cheng J.F."/>
            <person name="Tapia R."/>
            <person name="Han C."/>
            <person name="Goodwin L."/>
            <person name="Pitluck S."/>
            <person name="Liolios K."/>
            <person name="Pagani I."/>
            <person name="Ivanova N."/>
            <person name="Huntemann M."/>
            <person name="Mavromatis K."/>
            <person name="Mikhailova N."/>
            <person name="Pati A."/>
            <person name="Chen A."/>
            <person name="Palaniappan K."/>
            <person name="Land M."/>
            <person name="Hauser L."/>
            <person name="Brambilla E.M."/>
            <person name="Rohde M."/>
            <person name="Verbarg S."/>
            <person name="Goker M."/>
            <person name="Bristow J."/>
            <person name="Eisen J.A."/>
            <person name="Markowitz V."/>
            <person name="Hugenholtz P."/>
            <person name="Kyrpides N.C."/>
            <person name="Klenk H.P."/>
            <person name="Woyke T."/>
        </authorList>
    </citation>
    <scope>NUCLEOTIDE SEQUENCE [LARGE SCALE GENOMIC DNA]</scope>
    <source>
        <strain evidence="2">ATCC 27775 / DSM 1100 / LMG 10767 / O</strain>
    </source>
</reference>